<evidence type="ECO:0000313" key="1">
    <source>
        <dbReference type="EMBL" id="CAL1359994.1"/>
    </source>
</evidence>
<organism evidence="1 2">
    <name type="scientific">Linum trigynum</name>
    <dbReference type="NCBI Taxonomy" id="586398"/>
    <lineage>
        <taxon>Eukaryota</taxon>
        <taxon>Viridiplantae</taxon>
        <taxon>Streptophyta</taxon>
        <taxon>Embryophyta</taxon>
        <taxon>Tracheophyta</taxon>
        <taxon>Spermatophyta</taxon>
        <taxon>Magnoliopsida</taxon>
        <taxon>eudicotyledons</taxon>
        <taxon>Gunneridae</taxon>
        <taxon>Pentapetalae</taxon>
        <taxon>rosids</taxon>
        <taxon>fabids</taxon>
        <taxon>Malpighiales</taxon>
        <taxon>Linaceae</taxon>
        <taxon>Linum</taxon>
    </lineage>
</organism>
<dbReference type="AlphaFoldDB" id="A0AAV2CTS7"/>
<proteinExistence type="predicted"/>
<dbReference type="Proteomes" id="UP001497516">
    <property type="component" value="Chromosome 10"/>
</dbReference>
<dbReference type="EMBL" id="OZ034814">
    <property type="protein sequence ID" value="CAL1359994.1"/>
    <property type="molecule type" value="Genomic_DNA"/>
</dbReference>
<sequence length="148" mass="17526">MARSAIRDSTAWKTRFAHFLVRWRLRRLWGSAVDASREIWKLLHFGEVCRDRFGVFPTLPQIEARALHVPDPRRTSSSVTAKASLMVMGMRSSSELASRWVSRMDILIGKESKRSDWEGRRDLDEGRWPDRRRLWQREDGFFLISFFK</sequence>
<reference evidence="1 2" key="1">
    <citation type="submission" date="2024-04" db="EMBL/GenBank/DDBJ databases">
        <authorList>
            <person name="Fracassetti M."/>
        </authorList>
    </citation>
    <scope>NUCLEOTIDE SEQUENCE [LARGE SCALE GENOMIC DNA]</scope>
</reference>
<keyword evidence="2" id="KW-1185">Reference proteome</keyword>
<evidence type="ECO:0000313" key="2">
    <source>
        <dbReference type="Proteomes" id="UP001497516"/>
    </source>
</evidence>
<accession>A0AAV2CTS7</accession>
<gene>
    <name evidence="1" type="ORF">LTRI10_LOCUS7455</name>
</gene>
<name>A0AAV2CTS7_9ROSI</name>
<protein>
    <submittedName>
        <fullName evidence="1">Uncharacterized protein</fullName>
    </submittedName>
</protein>